<dbReference type="RefSeq" id="WP_345201786.1">
    <property type="nucleotide sequence ID" value="NZ_BAABGM010000002.1"/>
</dbReference>
<comment type="caution">
    <text evidence="8">The sequence shown here is derived from an EMBL/GenBank/DDBJ whole genome shotgun (WGS) entry which is preliminary data.</text>
</comment>
<name>A0ABP8JZ72_9MICO</name>
<keyword evidence="3 6" id="KW-0812">Transmembrane</keyword>
<dbReference type="InterPro" id="IPR000620">
    <property type="entry name" value="EamA_dom"/>
</dbReference>
<dbReference type="SUPFAM" id="SSF103481">
    <property type="entry name" value="Multidrug resistance efflux transporter EmrE"/>
    <property type="match status" value="2"/>
</dbReference>
<accession>A0ABP8JZ72</accession>
<evidence type="ECO:0000256" key="4">
    <source>
        <dbReference type="ARBA" id="ARBA00022989"/>
    </source>
</evidence>
<keyword evidence="4 6" id="KW-1133">Transmembrane helix</keyword>
<evidence type="ECO:0000259" key="7">
    <source>
        <dbReference type="Pfam" id="PF00892"/>
    </source>
</evidence>
<evidence type="ECO:0000256" key="3">
    <source>
        <dbReference type="ARBA" id="ARBA00022692"/>
    </source>
</evidence>
<evidence type="ECO:0000313" key="8">
    <source>
        <dbReference type="EMBL" id="GAA4398375.1"/>
    </source>
</evidence>
<comment type="similarity">
    <text evidence="2">Belongs to the EamA transporter family.</text>
</comment>
<gene>
    <name evidence="8" type="ORF">GCM10023168_04370</name>
</gene>
<feature type="transmembrane region" description="Helical" evidence="6">
    <location>
        <begin position="45"/>
        <end position="63"/>
    </location>
</feature>
<comment type="subcellular location">
    <subcellularLocation>
        <location evidence="1">Membrane</location>
        <topology evidence="1">Multi-pass membrane protein</topology>
    </subcellularLocation>
</comment>
<evidence type="ECO:0000256" key="2">
    <source>
        <dbReference type="ARBA" id="ARBA00007362"/>
    </source>
</evidence>
<feature type="transmembrane region" description="Helical" evidence="6">
    <location>
        <begin position="184"/>
        <end position="205"/>
    </location>
</feature>
<feature type="transmembrane region" description="Helical" evidence="6">
    <location>
        <begin position="157"/>
        <end position="175"/>
    </location>
</feature>
<feature type="transmembrane region" description="Helical" evidence="6">
    <location>
        <begin position="100"/>
        <end position="121"/>
    </location>
</feature>
<feature type="transmembrane region" description="Helical" evidence="6">
    <location>
        <begin position="128"/>
        <end position="145"/>
    </location>
</feature>
<feature type="domain" description="EamA" evidence="7">
    <location>
        <begin position="156"/>
        <end position="288"/>
    </location>
</feature>
<feature type="domain" description="EamA" evidence="7">
    <location>
        <begin position="20"/>
        <end position="144"/>
    </location>
</feature>
<organism evidence="8 9">
    <name type="scientific">Fodinibacter luteus</name>
    <dbReference type="NCBI Taxonomy" id="552064"/>
    <lineage>
        <taxon>Bacteria</taxon>
        <taxon>Bacillati</taxon>
        <taxon>Actinomycetota</taxon>
        <taxon>Actinomycetes</taxon>
        <taxon>Micrococcales</taxon>
        <taxon>Intrasporangiaceae</taxon>
        <taxon>Fodinibacter (ex Wang et al. 2009)</taxon>
    </lineage>
</organism>
<feature type="transmembrane region" description="Helical" evidence="6">
    <location>
        <begin position="217"/>
        <end position="236"/>
    </location>
</feature>
<dbReference type="EMBL" id="BAABGM010000002">
    <property type="protein sequence ID" value="GAA4398375.1"/>
    <property type="molecule type" value="Genomic_DNA"/>
</dbReference>
<evidence type="ECO:0000256" key="6">
    <source>
        <dbReference type="SAM" id="Phobius"/>
    </source>
</evidence>
<dbReference type="PANTHER" id="PTHR32322">
    <property type="entry name" value="INNER MEMBRANE TRANSPORTER"/>
    <property type="match status" value="1"/>
</dbReference>
<evidence type="ECO:0000313" key="9">
    <source>
        <dbReference type="Proteomes" id="UP001500945"/>
    </source>
</evidence>
<feature type="transmembrane region" description="Helical" evidence="6">
    <location>
        <begin position="75"/>
        <end position="94"/>
    </location>
</feature>
<dbReference type="InterPro" id="IPR037185">
    <property type="entry name" value="EmrE-like"/>
</dbReference>
<evidence type="ECO:0000256" key="5">
    <source>
        <dbReference type="ARBA" id="ARBA00023136"/>
    </source>
</evidence>
<dbReference type="InterPro" id="IPR050638">
    <property type="entry name" value="AA-Vitamin_Transporters"/>
</dbReference>
<dbReference type="Pfam" id="PF00892">
    <property type="entry name" value="EamA"/>
    <property type="match status" value="2"/>
</dbReference>
<proteinExistence type="inferred from homology"/>
<feature type="transmembrane region" description="Helical" evidence="6">
    <location>
        <begin position="248"/>
        <end position="268"/>
    </location>
</feature>
<sequence>MEDELSGTRSRPPGLATVALTAVPPVVWGSTYAVTQLWLPADRPFFAAAARVLPAGILLLLWVRRLPRGRWWGRSFVLGGLNHGLFFALLYVGAYRLPSGLGSTLTAISPLVVMAVAFLVLGERQARVTLLAAVAGVAGVVVLVWQGDRSGGVDPWGVVAVVGAVVASSTGFVLVKRWSPRDDVLVTTSWQLVAGGILLVPVAAAVEGAPPALDASALAALAYLGLVGSALGYVLWFRGLTRMDAGAVAVVGLVNPVVGTVLGVALLAEPFGGVALAAMALTLGSVLLAQAAVRRRAASALARLLGRALATWARARATLRRTGVRLPGTRARLRRGERNTVGACPT</sequence>
<reference evidence="9" key="1">
    <citation type="journal article" date="2019" name="Int. J. Syst. Evol. Microbiol.">
        <title>The Global Catalogue of Microorganisms (GCM) 10K type strain sequencing project: providing services to taxonomists for standard genome sequencing and annotation.</title>
        <authorList>
            <consortium name="The Broad Institute Genomics Platform"/>
            <consortium name="The Broad Institute Genome Sequencing Center for Infectious Disease"/>
            <person name="Wu L."/>
            <person name="Ma J."/>
        </authorList>
    </citation>
    <scope>NUCLEOTIDE SEQUENCE [LARGE SCALE GENOMIC DNA]</scope>
    <source>
        <strain evidence="9">JCM 17809</strain>
    </source>
</reference>
<dbReference type="PANTHER" id="PTHR32322:SF2">
    <property type="entry name" value="EAMA DOMAIN-CONTAINING PROTEIN"/>
    <property type="match status" value="1"/>
</dbReference>
<keyword evidence="5 6" id="KW-0472">Membrane</keyword>
<evidence type="ECO:0000256" key="1">
    <source>
        <dbReference type="ARBA" id="ARBA00004141"/>
    </source>
</evidence>
<keyword evidence="9" id="KW-1185">Reference proteome</keyword>
<feature type="transmembrane region" description="Helical" evidence="6">
    <location>
        <begin position="274"/>
        <end position="293"/>
    </location>
</feature>
<protein>
    <submittedName>
        <fullName evidence="8">EamA family transporter</fullName>
    </submittedName>
</protein>
<dbReference type="Proteomes" id="UP001500945">
    <property type="component" value="Unassembled WGS sequence"/>
</dbReference>